<organism evidence="2 3">
    <name type="scientific">Sphingomonas sediminicola</name>
    <dbReference type="NCBI Taxonomy" id="386874"/>
    <lineage>
        <taxon>Bacteria</taxon>
        <taxon>Pseudomonadati</taxon>
        <taxon>Pseudomonadota</taxon>
        <taxon>Alphaproteobacteria</taxon>
        <taxon>Sphingomonadales</taxon>
        <taxon>Sphingomonadaceae</taxon>
        <taxon>Sphingomonas</taxon>
    </lineage>
</organism>
<dbReference type="PROSITE" id="PS51257">
    <property type="entry name" value="PROKAR_LIPOPROTEIN"/>
    <property type="match status" value="1"/>
</dbReference>
<proteinExistence type="predicted"/>
<gene>
    <name evidence="2" type="ORF">H9L14_02685</name>
</gene>
<keyword evidence="3" id="KW-1185">Reference proteome</keyword>
<feature type="signal peptide" evidence="1">
    <location>
        <begin position="1"/>
        <end position="18"/>
    </location>
</feature>
<evidence type="ECO:0000313" key="2">
    <source>
        <dbReference type="EMBL" id="QNP46175.1"/>
    </source>
</evidence>
<accession>A0ABX6T945</accession>
<reference evidence="2 3" key="1">
    <citation type="submission" date="2020-08" db="EMBL/GenBank/DDBJ databases">
        <title>Genome sequence of Sphingomonas sediminicola KACC 15039T.</title>
        <authorList>
            <person name="Hyun D.-W."/>
            <person name="Bae J.-W."/>
        </authorList>
    </citation>
    <scope>NUCLEOTIDE SEQUENCE [LARGE SCALE GENOMIC DNA]</scope>
    <source>
        <strain evidence="2 3">KACC 15039</strain>
    </source>
</reference>
<dbReference type="EMBL" id="CP060782">
    <property type="protein sequence ID" value="QNP46175.1"/>
    <property type="molecule type" value="Genomic_DNA"/>
</dbReference>
<evidence type="ECO:0000256" key="1">
    <source>
        <dbReference type="SAM" id="SignalP"/>
    </source>
</evidence>
<evidence type="ECO:0000313" key="3">
    <source>
        <dbReference type="Proteomes" id="UP000516105"/>
    </source>
</evidence>
<feature type="chain" id="PRO_5045462432" evidence="1">
    <location>
        <begin position="19"/>
        <end position="46"/>
    </location>
</feature>
<sequence length="46" mass="4656">MKSKLVTAALIGTCLALAACNTVRGAAKDVESAANCTENTIKSGRC</sequence>
<protein>
    <submittedName>
        <fullName evidence="2">Entericidin EcnA/B family protein</fullName>
    </submittedName>
</protein>
<keyword evidence="1" id="KW-0732">Signal</keyword>
<dbReference type="RefSeq" id="WP_187709128.1">
    <property type="nucleotide sequence ID" value="NZ_CP060782.1"/>
</dbReference>
<dbReference type="Proteomes" id="UP000516105">
    <property type="component" value="Chromosome"/>
</dbReference>
<name>A0ABX6T945_9SPHN</name>